<evidence type="ECO:0000256" key="4">
    <source>
        <dbReference type="SAM" id="SignalP"/>
    </source>
</evidence>
<feature type="repeat" description="TPR" evidence="3">
    <location>
        <begin position="322"/>
        <end position="355"/>
    </location>
</feature>
<evidence type="ECO:0000256" key="1">
    <source>
        <dbReference type="ARBA" id="ARBA00022737"/>
    </source>
</evidence>
<evidence type="ECO:0000313" key="5">
    <source>
        <dbReference type="EMBL" id="MCI2230169.1"/>
    </source>
</evidence>
<name>A0A9X1VP45_9FLAO</name>
<dbReference type="InterPro" id="IPR019734">
    <property type="entry name" value="TPR_rpt"/>
</dbReference>
<comment type="caution">
    <text evidence="5">The sequence shown here is derived from an EMBL/GenBank/DDBJ whole genome shotgun (WGS) entry which is preliminary data.</text>
</comment>
<evidence type="ECO:0000256" key="2">
    <source>
        <dbReference type="ARBA" id="ARBA00022803"/>
    </source>
</evidence>
<keyword evidence="1" id="KW-0677">Repeat</keyword>
<protein>
    <recommendedName>
        <fullName evidence="7">Tetratricopeptide repeat-containing protein</fullName>
    </recommendedName>
</protein>
<dbReference type="AlphaFoldDB" id="A0A9X1VP45"/>
<reference evidence="5" key="1">
    <citation type="submission" date="2022-02" db="EMBL/GenBank/DDBJ databases">
        <title>Polaribacter sp. MSW13, isolated from seawater.</title>
        <authorList>
            <person name="Kristyanto S."/>
            <person name="Jung J."/>
            <person name="Jeon C.O."/>
        </authorList>
    </citation>
    <scope>NUCLEOTIDE SEQUENCE</scope>
    <source>
        <strain evidence="5">MSW13</strain>
    </source>
</reference>
<keyword evidence="4" id="KW-0732">Signal</keyword>
<sequence length="417" mass="49468">MKIKILLVLLFCMIKVEAQTSTFSVADSLFEKGRYRLALETLDKLEEPSFLSNYKKALIYESIDNYKKTAEYLEKALVFKEDYQSKLKLAKAYLRLKKSNKSVSIYEDILEIDSLNLILKYQLGKLYLVTKNADKAISIFEYLISKDQLNAHYSYQLALAFAIKNDRDRMINSFIDTYKKDTLHLKAISRLAISFNKLRDIDSTKLFVEKGLLINKDDVNLNKLKINQLFREQKYLETIPLLLNLDSISKKDTYSLSMLGKSYYNLDSLEIAKKYFTKLSFKDREDFKANTYLGHIAMKEKKYMSAMMNYTIATRKGKEKRDEEFYGLAMMFYETKKPKQAIDNFEKAFKENYNNYRALFQLAKLSDDYYKEKKIAYKHYVRYLDRFQDRDEVMTAFVKRRVKEIKKEYFLTEESLD</sequence>
<accession>A0A9X1VP45</accession>
<keyword evidence="2 3" id="KW-0802">TPR repeat</keyword>
<dbReference type="PROSITE" id="PS50005">
    <property type="entry name" value="TPR"/>
    <property type="match status" value="1"/>
</dbReference>
<evidence type="ECO:0000313" key="6">
    <source>
        <dbReference type="Proteomes" id="UP001139369"/>
    </source>
</evidence>
<organism evidence="5 6">
    <name type="scientific">Polaribacter marinus</name>
    <dbReference type="NCBI Taxonomy" id="2916838"/>
    <lineage>
        <taxon>Bacteria</taxon>
        <taxon>Pseudomonadati</taxon>
        <taxon>Bacteroidota</taxon>
        <taxon>Flavobacteriia</taxon>
        <taxon>Flavobacteriales</taxon>
        <taxon>Flavobacteriaceae</taxon>
    </lineage>
</organism>
<proteinExistence type="predicted"/>
<evidence type="ECO:0000256" key="3">
    <source>
        <dbReference type="PROSITE-ProRule" id="PRU00339"/>
    </source>
</evidence>
<dbReference type="InterPro" id="IPR011990">
    <property type="entry name" value="TPR-like_helical_dom_sf"/>
</dbReference>
<dbReference type="Pfam" id="PF13181">
    <property type="entry name" value="TPR_8"/>
    <property type="match status" value="1"/>
</dbReference>
<dbReference type="EMBL" id="JAKQYM010000011">
    <property type="protein sequence ID" value="MCI2230169.1"/>
    <property type="molecule type" value="Genomic_DNA"/>
</dbReference>
<dbReference type="SUPFAM" id="SSF48452">
    <property type="entry name" value="TPR-like"/>
    <property type="match status" value="2"/>
</dbReference>
<dbReference type="SMART" id="SM00028">
    <property type="entry name" value="TPR"/>
    <property type="match status" value="7"/>
</dbReference>
<dbReference type="Gene3D" id="1.25.40.10">
    <property type="entry name" value="Tetratricopeptide repeat domain"/>
    <property type="match status" value="4"/>
</dbReference>
<dbReference type="RefSeq" id="WP_242179279.1">
    <property type="nucleotide sequence ID" value="NZ_JAKQYM010000011.1"/>
</dbReference>
<feature type="chain" id="PRO_5040912760" description="Tetratricopeptide repeat-containing protein" evidence="4">
    <location>
        <begin position="19"/>
        <end position="417"/>
    </location>
</feature>
<dbReference type="PANTHER" id="PTHR44186">
    <property type="match status" value="1"/>
</dbReference>
<gene>
    <name evidence="5" type="ORF">MC378_13405</name>
</gene>
<keyword evidence="6" id="KW-1185">Reference proteome</keyword>
<dbReference type="Proteomes" id="UP001139369">
    <property type="component" value="Unassembled WGS sequence"/>
</dbReference>
<evidence type="ECO:0008006" key="7">
    <source>
        <dbReference type="Google" id="ProtNLM"/>
    </source>
</evidence>
<feature type="signal peptide" evidence="4">
    <location>
        <begin position="1"/>
        <end position="18"/>
    </location>
</feature>
<dbReference type="PANTHER" id="PTHR44186:SF1">
    <property type="entry name" value="BARDET-BIEDL SYNDROME 4 PROTEIN"/>
    <property type="match status" value="1"/>
</dbReference>